<dbReference type="Proteomes" id="UP001433268">
    <property type="component" value="Unassembled WGS sequence"/>
</dbReference>
<comment type="caution">
    <text evidence="1">The sequence shown here is derived from an EMBL/GenBank/DDBJ whole genome shotgun (WGS) entry which is preliminary data.</text>
</comment>
<dbReference type="EMBL" id="JAQQWN010000008">
    <property type="protein sequence ID" value="KAK8070533.1"/>
    <property type="molecule type" value="Genomic_DNA"/>
</dbReference>
<dbReference type="RefSeq" id="XP_066664341.1">
    <property type="nucleotide sequence ID" value="XM_066815051.1"/>
</dbReference>
<organism evidence="1 2">
    <name type="scientific">Apiospora hydei</name>
    <dbReference type="NCBI Taxonomy" id="1337664"/>
    <lineage>
        <taxon>Eukaryota</taxon>
        <taxon>Fungi</taxon>
        <taxon>Dikarya</taxon>
        <taxon>Ascomycota</taxon>
        <taxon>Pezizomycotina</taxon>
        <taxon>Sordariomycetes</taxon>
        <taxon>Xylariomycetidae</taxon>
        <taxon>Amphisphaeriales</taxon>
        <taxon>Apiosporaceae</taxon>
        <taxon>Apiospora</taxon>
    </lineage>
</organism>
<sequence length="107" mass="11513">MAMKLTNIIIVTEGGKGKADHSVVADVLNTPGRVEARLFPSKVCRVASTDTGGGHLYLAFHNKAFHVVHASSLHMLLHFPIASQQLSQREVGPAVLTKTHACKMVSE</sequence>
<evidence type="ECO:0000313" key="2">
    <source>
        <dbReference type="Proteomes" id="UP001433268"/>
    </source>
</evidence>
<proteinExistence type="predicted"/>
<accession>A0ABR1VKZ1</accession>
<reference evidence="1 2" key="1">
    <citation type="submission" date="2023-01" db="EMBL/GenBank/DDBJ databases">
        <title>Analysis of 21 Apiospora genomes using comparative genomics revels a genus with tremendous synthesis potential of carbohydrate active enzymes and secondary metabolites.</title>
        <authorList>
            <person name="Sorensen T."/>
        </authorList>
    </citation>
    <scope>NUCLEOTIDE SEQUENCE [LARGE SCALE GENOMIC DNA]</scope>
    <source>
        <strain evidence="1 2">CBS 114990</strain>
    </source>
</reference>
<gene>
    <name evidence="1" type="ORF">PG997_010736</name>
</gene>
<name>A0ABR1VKZ1_9PEZI</name>
<keyword evidence="2" id="KW-1185">Reference proteome</keyword>
<evidence type="ECO:0000313" key="1">
    <source>
        <dbReference type="EMBL" id="KAK8070533.1"/>
    </source>
</evidence>
<dbReference type="GeneID" id="92048111"/>
<protein>
    <submittedName>
        <fullName evidence="1">Uncharacterized protein</fullName>
    </submittedName>
</protein>